<organism evidence="2 3">
    <name type="scientific">Arthrobacter glacialis</name>
    <dbReference type="NCBI Taxonomy" id="1664"/>
    <lineage>
        <taxon>Bacteria</taxon>
        <taxon>Bacillati</taxon>
        <taxon>Actinomycetota</taxon>
        <taxon>Actinomycetes</taxon>
        <taxon>Micrococcales</taxon>
        <taxon>Micrococcaceae</taxon>
        <taxon>Arthrobacter</taxon>
    </lineage>
</organism>
<keyword evidence="3" id="KW-1185">Reference proteome</keyword>
<evidence type="ECO:0000313" key="2">
    <source>
        <dbReference type="EMBL" id="POH72400.1"/>
    </source>
</evidence>
<name>A0A2S3ZT58_ARTGL</name>
<evidence type="ECO:0000256" key="1">
    <source>
        <dbReference type="SAM" id="Phobius"/>
    </source>
</evidence>
<keyword evidence="1" id="KW-1133">Transmembrane helix</keyword>
<gene>
    <name evidence="2" type="ORF">CVS27_16070</name>
</gene>
<dbReference type="AlphaFoldDB" id="A0A2S3ZT58"/>
<comment type="caution">
    <text evidence="2">The sequence shown here is derived from an EMBL/GenBank/DDBJ whole genome shotgun (WGS) entry which is preliminary data.</text>
</comment>
<dbReference type="Proteomes" id="UP000237061">
    <property type="component" value="Unassembled WGS sequence"/>
</dbReference>
<protein>
    <submittedName>
        <fullName evidence="2">Uncharacterized protein</fullName>
    </submittedName>
</protein>
<accession>A0A2S3ZT58</accession>
<sequence length="91" mass="9805">MYKRTLRAGIIVGSAGLVITLFSSVFLQNFGTVTFSGTTSFSSGLTQIYLLTLFACLAFSAALVSAALVMRHLDAAGDRQADRQPLDERRT</sequence>
<keyword evidence="1" id="KW-0472">Membrane</keyword>
<proteinExistence type="predicted"/>
<keyword evidence="1" id="KW-0812">Transmembrane</keyword>
<evidence type="ECO:0000313" key="3">
    <source>
        <dbReference type="Proteomes" id="UP000237061"/>
    </source>
</evidence>
<feature type="transmembrane region" description="Helical" evidence="1">
    <location>
        <begin position="48"/>
        <end position="70"/>
    </location>
</feature>
<feature type="transmembrane region" description="Helical" evidence="1">
    <location>
        <begin position="7"/>
        <end position="28"/>
    </location>
</feature>
<dbReference type="EMBL" id="PPXC01000014">
    <property type="protein sequence ID" value="POH72400.1"/>
    <property type="molecule type" value="Genomic_DNA"/>
</dbReference>
<reference evidence="2 3" key="1">
    <citation type="submission" date="2018-01" db="EMBL/GenBank/DDBJ databases">
        <title>Arthrobacter sp. nov., from glaciers in China.</title>
        <authorList>
            <person name="Liu Q."/>
            <person name="Xin Y.-H."/>
        </authorList>
    </citation>
    <scope>NUCLEOTIDE SEQUENCE [LARGE SCALE GENOMIC DNA]</scope>
    <source>
        <strain evidence="2 3">HLT2-12-2</strain>
    </source>
</reference>